<keyword evidence="1" id="KW-0472">Membrane</keyword>
<accession>A0AAE9LP22</accession>
<feature type="transmembrane region" description="Helical" evidence="1">
    <location>
        <begin position="98"/>
        <end position="119"/>
    </location>
</feature>
<dbReference type="Proteomes" id="UP001056716">
    <property type="component" value="Chromosome"/>
</dbReference>
<dbReference type="AlphaFoldDB" id="A0AAE9LP22"/>
<dbReference type="KEGG" id="atz:M5E07_09570"/>
<feature type="transmembrane region" description="Helical" evidence="1">
    <location>
        <begin position="131"/>
        <end position="151"/>
    </location>
</feature>
<organism evidence="2 3">
    <name type="scientific">Acinetobacter tibetensis</name>
    <dbReference type="NCBI Taxonomy" id="2943497"/>
    <lineage>
        <taxon>Bacteria</taxon>
        <taxon>Pseudomonadati</taxon>
        <taxon>Pseudomonadota</taxon>
        <taxon>Gammaproteobacteria</taxon>
        <taxon>Moraxellales</taxon>
        <taxon>Moraxellaceae</taxon>
        <taxon>Acinetobacter</taxon>
    </lineage>
</organism>
<proteinExistence type="predicted"/>
<feature type="transmembrane region" description="Helical" evidence="1">
    <location>
        <begin position="56"/>
        <end position="77"/>
    </location>
</feature>
<evidence type="ECO:0000313" key="3">
    <source>
        <dbReference type="Proteomes" id="UP001056716"/>
    </source>
</evidence>
<evidence type="ECO:0000313" key="2">
    <source>
        <dbReference type="EMBL" id="USE82067.1"/>
    </source>
</evidence>
<dbReference type="RefSeq" id="WP_252218802.1">
    <property type="nucleotide sequence ID" value="NZ_CP098732.1"/>
</dbReference>
<gene>
    <name evidence="2" type="ORF">M5E07_09570</name>
</gene>
<reference evidence="2" key="1">
    <citation type="submission" date="2022-06" db="EMBL/GenBank/DDBJ databases">
        <title>Isolation, identification and characterization of iprodione-degrading strains in Lhasa, Tibet.</title>
        <authorList>
            <person name="Pan H."/>
        </authorList>
    </citation>
    <scope>NUCLEOTIDE SEQUENCE</scope>
    <source>
        <strain evidence="2">Y-23</strain>
    </source>
</reference>
<keyword evidence="3" id="KW-1185">Reference proteome</keyword>
<sequence length="160" mass="18670">MYFWNTNKLIDDLKNERLADKDYKNYYLISASVTFLMMFAIRFSPVVDIVPSTINTVITILMLIIAVNFCFTANGGGHGKQFLNRLICISLPITIKIFLVYFLLFVFIVIILVFSMRFIDISQTQKIFSPYQGWISLVTSILVQAIMYWRFYVAFKKINN</sequence>
<evidence type="ECO:0000256" key="1">
    <source>
        <dbReference type="SAM" id="Phobius"/>
    </source>
</evidence>
<feature type="transmembrane region" description="Helical" evidence="1">
    <location>
        <begin position="26"/>
        <end position="44"/>
    </location>
</feature>
<protein>
    <submittedName>
        <fullName evidence="2">Uncharacterized protein</fullName>
    </submittedName>
</protein>
<keyword evidence="1" id="KW-0812">Transmembrane</keyword>
<name>A0AAE9LP22_9GAMM</name>
<keyword evidence="1" id="KW-1133">Transmembrane helix</keyword>
<dbReference type="EMBL" id="CP098732">
    <property type="protein sequence ID" value="USE82067.1"/>
    <property type="molecule type" value="Genomic_DNA"/>
</dbReference>